<dbReference type="GO" id="GO:0005794">
    <property type="term" value="C:Golgi apparatus"/>
    <property type="evidence" value="ECO:0007669"/>
    <property type="project" value="TreeGrafter"/>
</dbReference>
<evidence type="ECO:0000256" key="1">
    <source>
        <dbReference type="SAM" id="MobiDB-lite"/>
    </source>
</evidence>
<reference evidence="3" key="1">
    <citation type="journal article" date="2020" name="bioRxiv">
        <title>Comparative genomics of Chlamydomonas.</title>
        <authorList>
            <person name="Craig R.J."/>
            <person name="Hasan A.R."/>
            <person name="Ness R.W."/>
            <person name="Keightley P.D."/>
        </authorList>
    </citation>
    <scope>NUCLEOTIDE SEQUENCE</scope>
    <source>
        <strain evidence="3">SAG 7.73</strain>
    </source>
</reference>
<dbReference type="EMBL" id="JAEHOC010000015">
    <property type="protein sequence ID" value="KAG2435292.1"/>
    <property type="molecule type" value="Genomic_DNA"/>
</dbReference>
<name>A0A835SXU0_CHLIN</name>
<dbReference type="Proteomes" id="UP000650467">
    <property type="component" value="Unassembled WGS sequence"/>
</dbReference>
<keyword evidence="4" id="KW-1185">Reference proteome</keyword>
<sequence length="540" mass="59167">MHTDEQGVSLPDAGFAEALAEAALTISHEGEQRSWVLLTMASHRVAERLLPLTLEALSRIPADQGLSGVGARLLPAGSTAAAGATAFTERDLGRVRRDADDGQGDIEGSASNEREAGGGSSRRGSDSEDEARRRRRRLTGEQLAAEGRQQVQRGAPEGAATEGPDADMAGAADGDSGDRSSSSSKRSLAAARQDEDGASGDQEEGDEDEGDDDQEHEESVEGDASGSSTTTRRTLDSGLVVMTWDKNAQDMCLQLRKRYSHQCLQDVAHKVGLSGEADGAGEAAAFHSAEFVAIGFAKIKYLVNSLSLGYDLMAMDADVVVLRSPLPSVLPLRPHLAVLTEKCEVVDMAQPLQPREVRKPGSNIGVMFLRSEGPALRCMSRWFGDMSAKTDNPRLWDQEEFDKVITACAPRVGLRWHSLDNRRFVSMCQPGCGCSYPDSDMQLLHVPQVVKQHKRDWWRREGQAYADARERSCGPEQWADWVLVHFPCQGGLPDKERYMSALLDGYSAGEPRVIKNTKKIIKRSSLRRRHRHSRHRRRSE</sequence>
<feature type="region of interest" description="Disordered" evidence="1">
    <location>
        <begin position="92"/>
        <end position="233"/>
    </location>
</feature>
<evidence type="ECO:0000313" key="3">
    <source>
        <dbReference type="EMBL" id="KAG2435292.1"/>
    </source>
</evidence>
<accession>A0A835SXU0</accession>
<gene>
    <name evidence="3" type="ORF">HXX76_007368</name>
</gene>
<evidence type="ECO:0000259" key="2">
    <source>
        <dbReference type="Pfam" id="PF03407"/>
    </source>
</evidence>
<dbReference type="AlphaFoldDB" id="A0A835SXU0"/>
<dbReference type="Pfam" id="PF03407">
    <property type="entry name" value="Nucleotid_trans"/>
    <property type="match status" value="1"/>
</dbReference>
<feature type="compositionally biased region" description="Low complexity" evidence="1">
    <location>
        <begin position="166"/>
        <end position="191"/>
    </location>
</feature>
<feature type="domain" description="Nucleotide-diphospho-sugar transferase" evidence="2">
    <location>
        <begin position="238"/>
        <end position="429"/>
    </location>
</feature>
<comment type="caution">
    <text evidence="3">The sequence shown here is derived from an EMBL/GenBank/DDBJ whole genome shotgun (WGS) entry which is preliminary data.</text>
</comment>
<dbReference type="PANTHER" id="PTHR47032">
    <property type="entry name" value="UDP-D-XYLOSE:L-FUCOSE ALPHA-1,3-D-XYLOSYLTRANSFERASE-RELATED"/>
    <property type="match status" value="1"/>
</dbReference>
<dbReference type="InterPro" id="IPR005069">
    <property type="entry name" value="Nucl-diP-sugar_transferase"/>
</dbReference>
<evidence type="ECO:0000313" key="4">
    <source>
        <dbReference type="Proteomes" id="UP000650467"/>
    </source>
</evidence>
<dbReference type="GO" id="GO:0016757">
    <property type="term" value="F:glycosyltransferase activity"/>
    <property type="evidence" value="ECO:0007669"/>
    <property type="project" value="TreeGrafter"/>
</dbReference>
<protein>
    <recommendedName>
        <fullName evidence="2">Nucleotide-diphospho-sugar transferase domain-containing protein</fullName>
    </recommendedName>
</protein>
<dbReference type="OrthoDB" id="540503at2759"/>
<proteinExistence type="predicted"/>
<dbReference type="InterPro" id="IPR052636">
    <property type="entry name" value="UDP-D-xylose:L-fucose_XylT"/>
</dbReference>
<organism evidence="3 4">
    <name type="scientific">Chlamydomonas incerta</name>
    <dbReference type="NCBI Taxonomy" id="51695"/>
    <lineage>
        <taxon>Eukaryota</taxon>
        <taxon>Viridiplantae</taxon>
        <taxon>Chlorophyta</taxon>
        <taxon>core chlorophytes</taxon>
        <taxon>Chlorophyceae</taxon>
        <taxon>CS clade</taxon>
        <taxon>Chlamydomonadales</taxon>
        <taxon>Chlamydomonadaceae</taxon>
        <taxon>Chlamydomonas</taxon>
    </lineage>
</organism>
<feature type="compositionally biased region" description="Basic and acidic residues" evidence="1">
    <location>
        <begin position="123"/>
        <end position="132"/>
    </location>
</feature>
<dbReference type="PANTHER" id="PTHR47032:SF1">
    <property type="entry name" value="UDP-D-XYLOSE:L-FUCOSE ALPHA-1,3-D-XYLOSYLTRANSFERASE-RELATED"/>
    <property type="match status" value="1"/>
</dbReference>
<feature type="compositionally biased region" description="Acidic residues" evidence="1">
    <location>
        <begin position="196"/>
        <end position="221"/>
    </location>
</feature>